<accession>A0A6G1FY44</accession>
<dbReference type="AlphaFoldDB" id="A0A6G1FY44"/>
<evidence type="ECO:0000313" key="3">
    <source>
        <dbReference type="Proteomes" id="UP000504638"/>
    </source>
</evidence>
<organism evidence="2">
    <name type="scientific">Eremomyces bilateralis CBS 781.70</name>
    <dbReference type="NCBI Taxonomy" id="1392243"/>
    <lineage>
        <taxon>Eukaryota</taxon>
        <taxon>Fungi</taxon>
        <taxon>Dikarya</taxon>
        <taxon>Ascomycota</taxon>
        <taxon>Pezizomycotina</taxon>
        <taxon>Dothideomycetes</taxon>
        <taxon>Dothideomycetes incertae sedis</taxon>
        <taxon>Eremomycetales</taxon>
        <taxon>Eremomycetaceae</taxon>
        <taxon>Eremomyces</taxon>
    </lineage>
</organism>
<dbReference type="RefSeq" id="XP_033532227.1">
    <property type="nucleotide sequence ID" value="XM_033678198.1"/>
</dbReference>
<name>A0A6G1FY44_9PEZI</name>
<keyword evidence="1" id="KW-0812">Transmembrane</keyword>
<dbReference type="EMBL" id="ML975165">
    <property type="protein sequence ID" value="KAF1810596.1"/>
    <property type="molecule type" value="Genomic_DNA"/>
</dbReference>
<reference evidence="2 4" key="1">
    <citation type="submission" date="2020-01" db="EMBL/GenBank/DDBJ databases">
        <authorList>
            <consortium name="DOE Joint Genome Institute"/>
            <person name="Haridas S."/>
            <person name="Albert R."/>
            <person name="Binder M."/>
            <person name="Bloem J."/>
            <person name="Labutti K."/>
            <person name="Salamov A."/>
            <person name="Andreopoulos B."/>
            <person name="Baker S.E."/>
            <person name="Barry K."/>
            <person name="Bills G."/>
            <person name="Bluhm B.H."/>
            <person name="Cannon C."/>
            <person name="Castanera R."/>
            <person name="Culley D.E."/>
            <person name="Daum C."/>
            <person name="Ezra D."/>
            <person name="Gonzalez J.B."/>
            <person name="Henrissat B."/>
            <person name="Kuo A."/>
            <person name="Liang C."/>
            <person name="Lipzen A."/>
            <person name="Lutzoni F."/>
            <person name="Magnuson J."/>
            <person name="Mondo S."/>
            <person name="Nolan M."/>
            <person name="Ohm R."/>
            <person name="Pangilinan J."/>
            <person name="Park H.-J."/>
            <person name="Ramirez L."/>
            <person name="Alfaro M."/>
            <person name="Sun H."/>
            <person name="Tritt A."/>
            <person name="Yoshinaga Y."/>
            <person name="Zwiers L.-H."/>
            <person name="Turgeon B.G."/>
            <person name="Goodwin S.B."/>
            <person name="Spatafora J.W."/>
            <person name="Crous P.W."/>
            <person name="Grigoriev I.V."/>
        </authorList>
    </citation>
    <scope>NUCLEOTIDE SEQUENCE</scope>
    <source>
        <strain evidence="2 4">CBS 781.70</strain>
    </source>
</reference>
<keyword evidence="3" id="KW-1185">Reference proteome</keyword>
<protein>
    <submittedName>
        <fullName evidence="2 4">Uncharacterized protein</fullName>
    </submittedName>
</protein>
<keyword evidence="1" id="KW-1133">Transmembrane helix</keyword>
<keyword evidence="1" id="KW-0472">Membrane</keyword>
<sequence>MSQQSKPSNHQDWRKNLSTNYLPLLALTPVFAVAITMLCLVLTQWHGSERVAHFAEANRAEVAIAVQVISSLLGLLEIAVLCAILRLSYSCYASQNRLSLRSLQFAFAVNSQTFTWSLPFIRLSVLLGSMAIALLPAAIWSGAITPISVSYNNVSDIQVPSFRTSNVSSLWDAERHSSRWQTEKGLFSYDAPAMRGLLLNSASGASVVKPQDAIHAKLDKTGFVYKGRSYGMGAAAGLVDLITAGSTVQAIFYVDEGFESVVSCHYNRSSAYRLERMNNVGSLYSIYWLKGYYPNGAKVHVEGETIYSARKPYDIFSWGAAYSRLEKVIYLPMASPATPDNDKWSFSEFNATQCEIRFTPRRFNVEANYTSSEIRVTPGSDIPWPNYSDAVIEKIRYWLWAMSYVDGGFGGSQLGRSLRLNVDKLQASRNISETTTMRAIEDYVASLVDNILIGLVSTRMIVGNESAPVSMRVTAPAMKLGDLRFIIGVFAMNLMLLLLYCVEALRTRFWGKCPDVDLFDLTGLVKGISDGSLLITPDSENDHQRQSFDLWVSVLPNTDAETENAKLLDRIVIDG</sequence>
<dbReference type="GeneID" id="54418768"/>
<evidence type="ECO:0000313" key="4">
    <source>
        <dbReference type="RefSeq" id="XP_033532227.1"/>
    </source>
</evidence>
<feature type="transmembrane region" description="Helical" evidence="1">
    <location>
        <begin position="21"/>
        <end position="43"/>
    </location>
</feature>
<gene>
    <name evidence="2 4" type="ORF">P152DRAFT_450967</name>
</gene>
<feature type="transmembrane region" description="Helical" evidence="1">
    <location>
        <begin position="483"/>
        <end position="502"/>
    </location>
</feature>
<reference evidence="4" key="3">
    <citation type="submission" date="2025-04" db="UniProtKB">
        <authorList>
            <consortium name="RefSeq"/>
        </authorList>
    </citation>
    <scope>IDENTIFICATION</scope>
    <source>
        <strain evidence="4">CBS 781.70</strain>
    </source>
</reference>
<reference evidence="4" key="2">
    <citation type="submission" date="2020-04" db="EMBL/GenBank/DDBJ databases">
        <authorList>
            <consortium name="NCBI Genome Project"/>
        </authorList>
    </citation>
    <scope>NUCLEOTIDE SEQUENCE</scope>
    <source>
        <strain evidence="4">CBS 781.70</strain>
    </source>
</reference>
<evidence type="ECO:0000313" key="2">
    <source>
        <dbReference type="EMBL" id="KAF1810596.1"/>
    </source>
</evidence>
<feature type="transmembrane region" description="Helical" evidence="1">
    <location>
        <begin position="120"/>
        <end position="140"/>
    </location>
</feature>
<evidence type="ECO:0000256" key="1">
    <source>
        <dbReference type="SAM" id="Phobius"/>
    </source>
</evidence>
<dbReference type="Proteomes" id="UP000504638">
    <property type="component" value="Unplaced"/>
</dbReference>
<dbReference type="OrthoDB" id="529273at2759"/>
<proteinExistence type="predicted"/>
<feature type="transmembrane region" description="Helical" evidence="1">
    <location>
        <begin position="63"/>
        <end position="87"/>
    </location>
</feature>